<dbReference type="EMBL" id="JBEWWF010000001">
    <property type="protein sequence ID" value="MET3074373.1"/>
    <property type="molecule type" value="Genomic_DNA"/>
</dbReference>
<sequence>MSHTTKLLKTFFFSCVVILAGCDQSGASGSSAGNIRGYNHVASQHVNWFTVDGYRATLSGNTCCVMIPDKWRPGLTVHIEWEIDPNPREKIPMRKEGAGYDQKAYAQHKAKYIKYSADVPIPEYENSAGMSVHFLPCQKVKVYAGIASYGANTYPIKEPTNMEEPATCPK</sequence>
<evidence type="ECO:0000313" key="1">
    <source>
        <dbReference type="EMBL" id="MET3074373.1"/>
    </source>
</evidence>
<dbReference type="RefSeq" id="WP_354465774.1">
    <property type="nucleotide sequence ID" value="NZ_JBEWWF010000001.1"/>
</dbReference>
<evidence type="ECO:0000313" key="2">
    <source>
        <dbReference type="Proteomes" id="UP001548992"/>
    </source>
</evidence>
<dbReference type="Pfam" id="PF11745">
    <property type="entry name" value="DUF3304"/>
    <property type="match status" value="1"/>
</dbReference>
<dbReference type="PROSITE" id="PS51257">
    <property type="entry name" value="PROKAR_LIPOPROTEIN"/>
    <property type="match status" value="1"/>
</dbReference>
<organism evidence="1 2">
    <name type="scientific">Pantoea leporis</name>
    <dbReference type="NCBI Taxonomy" id="2933780"/>
    <lineage>
        <taxon>Bacteria</taxon>
        <taxon>Pseudomonadati</taxon>
        <taxon>Pseudomonadota</taxon>
        <taxon>Gammaproteobacteria</taxon>
        <taxon>Enterobacterales</taxon>
        <taxon>Erwiniaceae</taxon>
        <taxon>Pantoea</taxon>
    </lineage>
</organism>
<dbReference type="Proteomes" id="UP001548992">
    <property type="component" value="Unassembled WGS sequence"/>
</dbReference>
<protein>
    <submittedName>
        <fullName evidence="1">DUF3304 domain-containing protein</fullName>
    </submittedName>
</protein>
<comment type="caution">
    <text evidence="1">The sequence shown here is derived from an EMBL/GenBank/DDBJ whole genome shotgun (WGS) entry which is preliminary data.</text>
</comment>
<reference evidence="1 2" key="1">
    <citation type="submission" date="2024-07" db="EMBL/GenBank/DDBJ databases">
        <title>Isolation, whole-genome sequencing, and annotation of five antibiotic-resistant bacteria from environmental samples.</title>
        <authorList>
            <person name="Bedore T."/>
            <person name="Hudson A.O."/>
            <person name="Kumar G."/>
        </authorList>
    </citation>
    <scope>NUCLEOTIDE SEQUENCE [LARGE SCALE GENOMIC DNA]</scope>
    <source>
        <strain evidence="1 2">RIT844</strain>
    </source>
</reference>
<proteinExistence type="predicted"/>
<name>A0ABV2DTP5_9GAMM</name>
<gene>
    <name evidence="1" type="ORF">ABXV16_01265</name>
</gene>
<keyword evidence="2" id="KW-1185">Reference proteome</keyword>
<accession>A0ABV2DTP5</accession>
<dbReference type="InterPro" id="IPR021733">
    <property type="entry name" value="DUF3304"/>
</dbReference>